<evidence type="ECO:0000259" key="4">
    <source>
        <dbReference type="SMART" id="SM00043"/>
    </source>
</evidence>
<dbReference type="AlphaFoldDB" id="A0ABD6ENB6"/>
<reference evidence="5 6" key="1">
    <citation type="submission" date="2024-08" db="EMBL/GenBank/DDBJ databases">
        <title>Gnathostoma spinigerum genome.</title>
        <authorList>
            <person name="Gonzalez-Bertolin B."/>
            <person name="Monzon S."/>
            <person name="Zaballos A."/>
            <person name="Jimenez P."/>
            <person name="Dekumyoy P."/>
            <person name="Varona S."/>
            <person name="Cuesta I."/>
            <person name="Sumanam S."/>
            <person name="Adisakwattana P."/>
            <person name="Gasser R.B."/>
            <person name="Hernandez-Gonzalez A."/>
            <person name="Young N.D."/>
            <person name="Perteguer M.J."/>
        </authorList>
    </citation>
    <scope>NUCLEOTIDE SEQUENCE [LARGE SCALE GENOMIC DNA]</scope>
    <source>
        <strain evidence="5">AL3</strain>
        <tissue evidence="5">Liver</tissue>
    </source>
</reference>
<dbReference type="EMBL" id="JBGFUD010007300">
    <property type="protein sequence ID" value="MFH4981479.1"/>
    <property type="molecule type" value="Genomic_DNA"/>
</dbReference>
<dbReference type="Pfam" id="PF00031">
    <property type="entry name" value="Cystatin"/>
    <property type="match status" value="1"/>
</dbReference>
<evidence type="ECO:0000313" key="6">
    <source>
        <dbReference type="Proteomes" id="UP001608902"/>
    </source>
</evidence>
<keyword evidence="6" id="KW-1185">Reference proteome</keyword>
<comment type="similarity">
    <text evidence="1">Belongs to the cystatin family.</text>
</comment>
<sequence length="102" mass="11847">MWFVEFQKLVEASAQQFNGQVNAFEYYKPIKIVSAESQIVAGTRWKLVVQFQATSCNKHQENVDLKNCAVNPNGTKLNVEMTIWEKPWENFVQYTFGKSRIP</sequence>
<dbReference type="PANTHER" id="PTHR46186:SF2">
    <property type="entry name" value="CYSTATIN"/>
    <property type="match status" value="1"/>
</dbReference>
<accession>A0ABD6ENB6</accession>
<dbReference type="InterPro" id="IPR000010">
    <property type="entry name" value="Cystatin_dom"/>
</dbReference>
<organism evidence="5 6">
    <name type="scientific">Gnathostoma spinigerum</name>
    <dbReference type="NCBI Taxonomy" id="75299"/>
    <lineage>
        <taxon>Eukaryota</taxon>
        <taxon>Metazoa</taxon>
        <taxon>Ecdysozoa</taxon>
        <taxon>Nematoda</taxon>
        <taxon>Chromadorea</taxon>
        <taxon>Rhabditida</taxon>
        <taxon>Spirurina</taxon>
        <taxon>Gnathostomatomorpha</taxon>
        <taxon>Gnathostomatoidea</taxon>
        <taxon>Gnathostomatidae</taxon>
        <taxon>Gnathostoma</taxon>
    </lineage>
</organism>
<dbReference type="Gene3D" id="3.10.450.10">
    <property type="match status" value="1"/>
</dbReference>
<dbReference type="SUPFAM" id="SSF54403">
    <property type="entry name" value="Cystatin/monellin"/>
    <property type="match status" value="1"/>
</dbReference>
<name>A0ABD6ENB6_9BILA</name>
<proteinExistence type="inferred from homology"/>
<dbReference type="Proteomes" id="UP001608902">
    <property type="component" value="Unassembled WGS sequence"/>
</dbReference>
<dbReference type="SMART" id="SM00043">
    <property type="entry name" value="CY"/>
    <property type="match status" value="1"/>
</dbReference>
<keyword evidence="2" id="KW-0646">Protease inhibitor</keyword>
<evidence type="ECO:0000256" key="1">
    <source>
        <dbReference type="ARBA" id="ARBA00009403"/>
    </source>
</evidence>
<evidence type="ECO:0000256" key="3">
    <source>
        <dbReference type="ARBA" id="ARBA00022704"/>
    </source>
</evidence>
<gene>
    <name evidence="5" type="ORF">AB6A40_008188</name>
</gene>
<keyword evidence="3" id="KW-0789">Thiol protease inhibitor</keyword>
<protein>
    <recommendedName>
        <fullName evidence="4">Cystatin domain-containing protein</fullName>
    </recommendedName>
</protein>
<dbReference type="PANTHER" id="PTHR46186">
    <property type="entry name" value="CYSTATIN"/>
    <property type="match status" value="1"/>
</dbReference>
<dbReference type="InterPro" id="IPR046350">
    <property type="entry name" value="Cystatin_sf"/>
</dbReference>
<evidence type="ECO:0000313" key="5">
    <source>
        <dbReference type="EMBL" id="MFH4981479.1"/>
    </source>
</evidence>
<dbReference type="GO" id="GO:0004869">
    <property type="term" value="F:cysteine-type endopeptidase inhibitor activity"/>
    <property type="evidence" value="ECO:0007669"/>
    <property type="project" value="UniProtKB-KW"/>
</dbReference>
<feature type="domain" description="Cystatin" evidence="4">
    <location>
        <begin position="1"/>
        <end position="100"/>
    </location>
</feature>
<comment type="caution">
    <text evidence="5">The sequence shown here is derived from an EMBL/GenBank/DDBJ whole genome shotgun (WGS) entry which is preliminary data.</text>
</comment>
<evidence type="ECO:0000256" key="2">
    <source>
        <dbReference type="ARBA" id="ARBA00022690"/>
    </source>
</evidence>
<dbReference type="CDD" id="cd00042">
    <property type="entry name" value="CY"/>
    <property type="match status" value="1"/>
</dbReference>